<keyword evidence="2" id="KW-0645">Protease</keyword>
<dbReference type="SUPFAM" id="SSF50156">
    <property type="entry name" value="PDZ domain-like"/>
    <property type="match status" value="1"/>
</dbReference>
<name>A0A486XK73_9GAMM</name>
<reference evidence="2" key="1">
    <citation type="submission" date="2019-04" db="EMBL/GenBank/DDBJ databases">
        <authorList>
            <person name="Brambilla D."/>
        </authorList>
    </citation>
    <scope>NUCLEOTIDE SEQUENCE</scope>
    <source>
        <strain evidence="2">BAL1</strain>
    </source>
</reference>
<dbReference type="GO" id="GO:0004175">
    <property type="term" value="F:endopeptidase activity"/>
    <property type="evidence" value="ECO:0007669"/>
    <property type="project" value="TreeGrafter"/>
</dbReference>
<dbReference type="Pfam" id="PF00595">
    <property type="entry name" value="PDZ"/>
    <property type="match status" value="1"/>
</dbReference>
<dbReference type="GO" id="GO:0030288">
    <property type="term" value="C:outer membrane-bounded periplasmic space"/>
    <property type="evidence" value="ECO:0007669"/>
    <property type="project" value="TreeGrafter"/>
</dbReference>
<dbReference type="InterPro" id="IPR041613">
    <property type="entry name" value="Pept_S41_N"/>
</dbReference>
<dbReference type="GO" id="GO:0006508">
    <property type="term" value="P:proteolysis"/>
    <property type="evidence" value="ECO:0007669"/>
    <property type="project" value="UniProtKB-KW"/>
</dbReference>
<dbReference type="Gene3D" id="2.30.42.10">
    <property type="match status" value="1"/>
</dbReference>
<dbReference type="CDD" id="cd00136">
    <property type="entry name" value="PDZ_canonical"/>
    <property type="match status" value="1"/>
</dbReference>
<dbReference type="Pfam" id="PF03572">
    <property type="entry name" value="Peptidase_S41"/>
    <property type="match status" value="1"/>
</dbReference>
<dbReference type="Gene3D" id="3.30.750.170">
    <property type="match status" value="1"/>
</dbReference>
<protein>
    <submittedName>
        <fullName evidence="2">Carboxyl-terminal protease</fullName>
    </submittedName>
</protein>
<dbReference type="SUPFAM" id="SSF52096">
    <property type="entry name" value="ClpP/crotonase"/>
    <property type="match status" value="1"/>
</dbReference>
<feature type="domain" description="PDZ" evidence="1">
    <location>
        <begin position="84"/>
        <end position="147"/>
    </location>
</feature>
<dbReference type="InterPro" id="IPR029045">
    <property type="entry name" value="ClpP/crotonase-like_dom_sf"/>
</dbReference>
<dbReference type="CDD" id="cd07561">
    <property type="entry name" value="Peptidase_S41_CPP_like"/>
    <property type="match status" value="1"/>
</dbReference>
<proteinExistence type="predicted"/>
<keyword evidence="2" id="KW-0378">Hydrolase</keyword>
<dbReference type="PROSITE" id="PS51257">
    <property type="entry name" value="PROKAR_LIPOPROTEIN"/>
    <property type="match status" value="1"/>
</dbReference>
<dbReference type="InterPro" id="IPR036034">
    <property type="entry name" value="PDZ_sf"/>
</dbReference>
<dbReference type="Pfam" id="PF18294">
    <property type="entry name" value="Pept_S41_N"/>
    <property type="match status" value="1"/>
</dbReference>
<dbReference type="PANTHER" id="PTHR32060">
    <property type="entry name" value="TAIL-SPECIFIC PROTEASE"/>
    <property type="match status" value="1"/>
</dbReference>
<accession>A0A486XK73</accession>
<dbReference type="EMBL" id="CAAJGR010000072">
    <property type="protein sequence ID" value="VHO02535.1"/>
    <property type="molecule type" value="Genomic_DNA"/>
</dbReference>
<organism evidence="2">
    <name type="scientific">Rheinheimera sp. BAL341</name>
    <dbReference type="NCBI Taxonomy" id="1708203"/>
    <lineage>
        <taxon>Bacteria</taxon>
        <taxon>Pseudomonadati</taxon>
        <taxon>Pseudomonadota</taxon>
        <taxon>Gammaproteobacteria</taxon>
        <taxon>Chromatiales</taxon>
        <taxon>Chromatiaceae</taxon>
        <taxon>Rheinheimera</taxon>
    </lineage>
</organism>
<dbReference type="AlphaFoldDB" id="A0A486XK73"/>
<evidence type="ECO:0000313" key="2">
    <source>
        <dbReference type="EMBL" id="VHO02535.1"/>
    </source>
</evidence>
<gene>
    <name evidence="2" type="ORF">BAL341_877</name>
</gene>
<dbReference type="PANTHER" id="PTHR32060:SF30">
    <property type="entry name" value="CARBOXY-TERMINAL PROCESSING PROTEASE CTPA"/>
    <property type="match status" value="1"/>
</dbReference>
<dbReference type="Gene3D" id="3.90.226.10">
    <property type="entry name" value="2-enoyl-CoA Hydratase, Chain A, domain 1"/>
    <property type="match status" value="1"/>
</dbReference>
<dbReference type="PROSITE" id="PS50106">
    <property type="entry name" value="PDZ"/>
    <property type="match status" value="1"/>
</dbReference>
<dbReference type="GO" id="GO:0008236">
    <property type="term" value="F:serine-type peptidase activity"/>
    <property type="evidence" value="ECO:0007669"/>
    <property type="project" value="InterPro"/>
</dbReference>
<evidence type="ECO:0000259" key="1">
    <source>
        <dbReference type="PROSITE" id="PS50106"/>
    </source>
</evidence>
<dbReference type="InterPro" id="IPR001478">
    <property type="entry name" value="PDZ"/>
</dbReference>
<dbReference type="GO" id="GO:0007165">
    <property type="term" value="P:signal transduction"/>
    <property type="evidence" value="ECO:0007669"/>
    <property type="project" value="TreeGrafter"/>
</dbReference>
<sequence>MMRFLIVLATLMGLSACGGGSSDDRSNTGNSNICQRSDVNSQIFCALQRDYLWYRDLPTTIDPDSYTSPSALLQAVAAPQDRYSFILTRQEYEDRFINATFFGYGFSSTRADDNTALQIAYVYDDGSAAQNGLRRGDKITEIEGVSMADWLARLDAGTATSEDIYGPNEAGVMRNFVWRKPDGTQRAANFIKSEVTTNTVFHRSVTEQAGKRIGYLVFNTFIELSETELEQAFAEFVSQGVDELVLDLRYNGGGLIRVANQLSTQIARNTVQGQAFLKYRYNDKNTSKNTTTLFALGAGRSALDLDRVMVLTTASSCSSSELVINSLAPFVEVVQIGAATCGKPVGQQPAVIGDYVLFAINFQTVNALDQGEYFDGLLPRCTVADKISGDWGVASDPLYAEAVSFIANGTCSTTASSVSAMAIASPMSNAAVSDVVTRKPILAAPWLLNNEQ</sequence>
<dbReference type="InterPro" id="IPR005151">
    <property type="entry name" value="Tail-specific_protease"/>
</dbReference>